<feature type="compositionally biased region" description="Basic residues" evidence="1">
    <location>
        <begin position="98"/>
        <end position="111"/>
    </location>
</feature>
<accession>A0AAV6XGB4</accession>
<gene>
    <name evidence="2" type="ORF">BUALT_Bualt08G0112100</name>
</gene>
<sequence>MCRRRASELNSIARIGGRRDTTCKTQKRKKETRDKSHTHTYIYIDFASIHKSTAKIDPNYESLIPGERKHVSTMVAEKIAETAKKAAKAAAEHATAAAKKHKDKNKIRPSS</sequence>
<dbReference type="Proteomes" id="UP000826271">
    <property type="component" value="Unassembled WGS sequence"/>
</dbReference>
<name>A0AAV6XGB4_9LAMI</name>
<dbReference type="EMBL" id="WHWC01000008">
    <property type="protein sequence ID" value="KAG8378190.1"/>
    <property type="molecule type" value="Genomic_DNA"/>
</dbReference>
<keyword evidence="3" id="KW-1185">Reference proteome</keyword>
<organism evidence="2 3">
    <name type="scientific">Buddleja alternifolia</name>
    <dbReference type="NCBI Taxonomy" id="168488"/>
    <lineage>
        <taxon>Eukaryota</taxon>
        <taxon>Viridiplantae</taxon>
        <taxon>Streptophyta</taxon>
        <taxon>Embryophyta</taxon>
        <taxon>Tracheophyta</taxon>
        <taxon>Spermatophyta</taxon>
        <taxon>Magnoliopsida</taxon>
        <taxon>eudicotyledons</taxon>
        <taxon>Gunneridae</taxon>
        <taxon>Pentapetalae</taxon>
        <taxon>asterids</taxon>
        <taxon>lamiids</taxon>
        <taxon>Lamiales</taxon>
        <taxon>Scrophulariaceae</taxon>
        <taxon>Buddlejeae</taxon>
        <taxon>Buddleja</taxon>
    </lineage>
</organism>
<comment type="caution">
    <text evidence="2">The sequence shown here is derived from an EMBL/GenBank/DDBJ whole genome shotgun (WGS) entry which is preliminary data.</text>
</comment>
<protein>
    <submittedName>
        <fullName evidence="2">Uncharacterized protein</fullName>
    </submittedName>
</protein>
<evidence type="ECO:0000313" key="3">
    <source>
        <dbReference type="Proteomes" id="UP000826271"/>
    </source>
</evidence>
<proteinExistence type="predicted"/>
<reference evidence="2" key="1">
    <citation type="submission" date="2019-10" db="EMBL/GenBank/DDBJ databases">
        <authorList>
            <person name="Zhang R."/>
            <person name="Pan Y."/>
            <person name="Wang J."/>
            <person name="Ma R."/>
            <person name="Yu S."/>
        </authorList>
    </citation>
    <scope>NUCLEOTIDE SEQUENCE</scope>
    <source>
        <strain evidence="2">LA-IB0</strain>
        <tissue evidence="2">Leaf</tissue>
    </source>
</reference>
<feature type="region of interest" description="Disordered" evidence="1">
    <location>
        <begin position="90"/>
        <end position="111"/>
    </location>
</feature>
<evidence type="ECO:0000256" key="1">
    <source>
        <dbReference type="SAM" id="MobiDB-lite"/>
    </source>
</evidence>
<dbReference type="AlphaFoldDB" id="A0AAV6XGB4"/>
<evidence type="ECO:0000313" key="2">
    <source>
        <dbReference type="EMBL" id="KAG8378190.1"/>
    </source>
</evidence>